<organism evidence="2 3">
    <name type="scientific">Lentilactobacillus sunkii DSM 19904</name>
    <dbReference type="NCBI Taxonomy" id="1423808"/>
    <lineage>
        <taxon>Bacteria</taxon>
        <taxon>Bacillati</taxon>
        <taxon>Bacillota</taxon>
        <taxon>Bacilli</taxon>
        <taxon>Lactobacillales</taxon>
        <taxon>Lactobacillaceae</taxon>
        <taxon>Lentilactobacillus</taxon>
    </lineage>
</organism>
<dbReference type="RefSeq" id="WP_057826506.1">
    <property type="nucleotide sequence ID" value="NZ_AZEA01000041.1"/>
</dbReference>
<dbReference type="InterPro" id="IPR000182">
    <property type="entry name" value="GNAT_dom"/>
</dbReference>
<sequence>METYILDDSDDMWRHFAKLIGAVSWPAGKYLANEMLGGQVSDWERVIVLMDGDQLAGFCAVVREDIVKNTGYSPFIGFVFVSEDKRGHGLSQQLVKLAEEQIRQIGFHKAYIVTKHVGLYEKVGYEQIDNSVDQLGRKMRILAKNL</sequence>
<dbReference type="SUPFAM" id="SSF55729">
    <property type="entry name" value="Acyl-CoA N-acyltransferases (Nat)"/>
    <property type="match status" value="1"/>
</dbReference>
<feature type="domain" description="N-acetyltransferase" evidence="1">
    <location>
        <begin position="3"/>
        <end position="146"/>
    </location>
</feature>
<dbReference type="Gene3D" id="3.40.630.30">
    <property type="match status" value="1"/>
</dbReference>
<dbReference type="Proteomes" id="UP000051581">
    <property type="component" value="Unassembled WGS sequence"/>
</dbReference>
<dbReference type="PATRIC" id="fig|1423808.3.peg.2056"/>
<dbReference type="Pfam" id="PF13508">
    <property type="entry name" value="Acetyltransf_7"/>
    <property type="match status" value="1"/>
</dbReference>
<dbReference type="AlphaFoldDB" id="A0A0R1KSE9"/>
<gene>
    <name evidence="2" type="ORF">FD17_GL002033</name>
</gene>
<evidence type="ECO:0000313" key="2">
    <source>
        <dbReference type="EMBL" id="KRK86493.1"/>
    </source>
</evidence>
<accession>A0A0R1KSE9</accession>
<dbReference type="InterPro" id="IPR016181">
    <property type="entry name" value="Acyl_CoA_acyltransferase"/>
</dbReference>
<reference evidence="2 3" key="1">
    <citation type="journal article" date="2015" name="Genome Announc.">
        <title>Expanding the biotechnology potential of lactobacilli through comparative genomics of 213 strains and associated genera.</title>
        <authorList>
            <person name="Sun Z."/>
            <person name="Harris H.M."/>
            <person name="McCann A."/>
            <person name="Guo C."/>
            <person name="Argimon S."/>
            <person name="Zhang W."/>
            <person name="Yang X."/>
            <person name="Jeffery I.B."/>
            <person name="Cooney J.C."/>
            <person name="Kagawa T.F."/>
            <person name="Liu W."/>
            <person name="Song Y."/>
            <person name="Salvetti E."/>
            <person name="Wrobel A."/>
            <person name="Rasinkangas P."/>
            <person name="Parkhill J."/>
            <person name="Rea M.C."/>
            <person name="O'Sullivan O."/>
            <person name="Ritari J."/>
            <person name="Douillard F.P."/>
            <person name="Paul Ross R."/>
            <person name="Yang R."/>
            <person name="Briner A.E."/>
            <person name="Felis G.E."/>
            <person name="de Vos W.M."/>
            <person name="Barrangou R."/>
            <person name="Klaenhammer T.R."/>
            <person name="Caufield P.W."/>
            <person name="Cui Y."/>
            <person name="Zhang H."/>
            <person name="O'Toole P.W."/>
        </authorList>
    </citation>
    <scope>NUCLEOTIDE SEQUENCE [LARGE SCALE GENOMIC DNA]</scope>
    <source>
        <strain evidence="2 3">DSM 19904</strain>
    </source>
</reference>
<evidence type="ECO:0000313" key="3">
    <source>
        <dbReference type="Proteomes" id="UP000051581"/>
    </source>
</evidence>
<dbReference type="GO" id="GO:0016747">
    <property type="term" value="F:acyltransferase activity, transferring groups other than amino-acyl groups"/>
    <property type="evidence" value="ECO:0007669"/>
    <property type="project" value="InterPro"/>
</dbReference>
<keyword evidence="3" id="KW-1185">Reference proteome</keyword>
<proteinExistence type="predicted"/>
<keyword evidence="2" id="KW-0808">Transferase</keyword>
<evidence type="ECO:0000259" key="1">
    <source>
        <dbReference type="PROSITE" id="PS51186"/>
    </source>
</evidence>
<name>A0A0R1KSE9_9LACO</name>
<protein>
    <submittedName>
        <fullName evidence="2">N-acetyltransferase GCN5</fullName>
    </submittedName>
</protein>
<dbReference type="CDD" id="cd04301">
    <property type="entry name" value="NAT_SF"/>
    <property type="match status" value="1"/>
</dbReference>
<dbReference type="OrthoDB" id="9789053at2"/>
<dbReference type="PROSITE" id="PS51186">
    <property type="entry name" value="GNAT"/>
    <property type="match status" value="1"/>
</dbReference>
<comment type="caution">
    <text evidence="2">The sequence shown here is derived from an EMBL/GenBank/DDBJ whole genome shotgun (WGS) entry which is preliminary data.</text>
</comment>
<dbReference type="EMBL" id="AZEA01000041">
    <property type="protein sequence ID" value="KRK86493.1"/>
    <property type="molecule type" value="Genomic_DNA"/>
</dbReference>